<dbReference type="GO" id="GO:0003697">
    <property type="term" value="F:single-stranded DNA binding"/>
    <property type="evidence" value="ECO:0007669"/>
    <property type="project" value="InterPro"/>
</dbReference>
<dbReference type="EMBL" id="DPPF01000003">
    <property type="protein sequence ID" value="HCW92079.1"/>
    <property type="molecule type" value="Genomic_DNA"/>
</dbReference>
<dbReference type="PANTHER" id="PTHR10302">
    <property type="entry name" value="SINGLE-STRANDED DNA-BINDING PROTEIN"/>
    <property type="match status" value="1"/>
</dbReference>
<dbReference type="InterPro" id="IPR000424">
    <property type="entry name" value="Primosome_PriB/ssb"/>
</dbReference>
<reference evidence="4 5" key="1">
    <citation type="journal article" date="2018" name="Nat. Biotechnol.">
        <title>A standardized bacterial taxonomy based on genome phylogeny substantially revises the tree of life.</title>
        <authorList>
            <person name="Parks D.H."/>
            <person name="Chuvochina M."/>
            <person name="Waite D.W."/>
            <person name="Rinke C."/>
            <person name="Skarshewski A."/>
            <person name="Chaumeil P.A."/>
            <person name="Hugenholtz P."/>
        </authorList>
    </citation>
    <scope>NUCLEOTIDE SEQUENCE [LARGE SCALE GENOMIC DNA]</scope>
    <source>
        <strain evidence="4">UBA8672</strain>
    </source>
</reference>
<gene>
    <name evidence="4" type="ORF">DHM44_00180</name>
</gene>
<name>A0A3D5Q9W8_FLESI</name>
<proteinExistence type="predicted"/>
<evidence type="ECO:0000256" key="1">
    <source>
        <dbReference type="ARBA" id="ARBA00023125"/>
    </source>
</evidence>
<organism evidence="4 5">
    <name type="scientific">Flexistipes sinusarabici</name>
    <dbReference type="NCBI Taxonomy" id="2352"/>
    <lineage>
        <taxon>Bacteria</taxon>
        <taxon>Pseudomonadati</taxon>
        <taxon>Deferribacterota</taxon>
        <taxon>Deferribacteres</taxon>
        <taxon>Deferribacterales</taxon>
        <taxon>Flexistipitaceae</taxon>
        <taxon>Flexistipes</taxon>
    </lineage>
</organism>
<dbReference type="NCBIfam" id="TIGR00621">
    <property type="entry name" value="ssb"/>
    <property type="match status" value="1"/>
</dbReference>
<comment type="caution">
    <text evidence="4">The sequence shown here is derived from an EMBL/GenBank/DDBJ whole genome shotgun (WGS) entry which is preliminary data.</text>
</comment>
<dbReference type="PIRSF" id="PIRSF002070">
    <property type="entry name" value="SSB"/>
    <property type="match status" value="1"/>
</dbReference>
<dbReference type="PROSITE" id="PS50935">
    <property type="entry name" value="SSB"/>
    <property type="match status" value="1"/>
</dbReference>
<dbReference type="GO" id="GO:0009295">
    <property type="term" value="C:nucleoid"/>
    <property type="evidence" value="ECO:0007669"/>
    <property type="project" value="TreeGrafter"/>
</dbReference>
<feature type="non-terminal residue" evidence="4">
    <location>
        <position position="84"/>
    </location>
</feature>
<evidence type="ECO:0000256" key="3">
    <source>
        <dbReference type="RuleBase" id="RU000524"/>
    </source>
</evidence>
<dbReference type="SUPFAM" id="SSF50249">
    <property type="entry name" value="Nucleic acid-binding proteins"/>
    <property type="match status" value="1"/>
</dbReference>
<dbReference type="InterPro" id="IPR011344">
    <property type="entry name" value="ssDNA-bd"/>
</dbReference>
<evidence type="ECO:0000256" key="2">
    <source>
        <dbReference type="PROSITE-ProRule" id="PRU00252"/>
    </source>
</evidence>
<keyword evidence="1 2" id="KW-0238">DNA-binding</keyword>
<sequence length="84" mass="9110">MYLNNVIISGNLTADPEVRVLAGETPTTVANFTLANNNPKKDNDTAFVRVTAFGRTAEVVGEYLAKGSPVVVIGEIKQNRFENK</sequence>
<accession>A0A3D5Q9W8</accession>
<dbReference type="PANTHER" id="PTHR10302:SF27">
    <property type="entry name" value="SINGLE-STRANDED DNA-BINDING PROTEIN"/>
    <property type="match status" value="1"/>
</dbReference>
<dbReference type="AlphaFoldDB" id="A0A3D5Q9W8"/>
<dbReference type="CDD" id="cd04496">
    <property type="entry name" value="SSB_OBF"/>
    <property type="match status" value="1"/>
</dbReference>
<dbReference type="GO" id="GO:0006260">
    <property type="term" value="P:DNA replication"/>
    <property type="evidence" value="ECO:0007669"/>
    <property type="project" value="InterPro"/>
</dbReference>
<protein>
    <recommendedName>
        <fullName evidence="3">Single-stranded DNA-binding protein</fullName>
    </recommendedName>
</protein>
<evidence type="ECO:0000313" key="5">
    <source>
        <dbReference type="Proteomes" id="UP000262325"/>
    </source>
</evidence>
<evidence type="ECO:0000313" key="4">
    <source>
        <dbReference type="EMBL" id="HCW92079.1"/>
    </source>
</evidence>
<dbReference type="Proteomes" id="UP000262325">
    <property type="component" value="Unassembled WGS sequence"/>
</dbReference>
<dbReference type="InterPro" id="IPR012340">
    <property type="entry name" value="NA-bd_OB-fold"/>
</dbReference>
<dbReference type="Pfam" id="PF00436">
    <property type="entry name" value="SSB"/>
    <property type="match status" value="1"/>
</dbReference>
<dbReference type="Gene3D" id="2.40.50.140">
    <property type="entry name" value="Nucleic acid-binding proteins"/>
    <property type="match status" value="1"/>
</dbReference>